<evidence type="ECO:0000256" key="3">
    <source>
        <dbReference type="ARBA" id="ARBA00022833"/>
    </source>
</evidence>
<dbReference type="SUPFAM" id="SSF144232">
    <property type="entry name" value="HIT/MYND zinc finger-like"/>
    <property type="match status" value="1"/>
</dbReference>
<dbReference type="PROSITE" id="PS50865">
    <property type="entry name" value="ZF_MYND_2"/>
    <property type="match status" value="1"/>
</dbReference>
<evidence type="ECO:0000313" key="7">
    <source>
        <dbReference type="EMBL" id="KAL0572494.1"/>
    </source>
</evidence>
<keyword evidence="8" id="KW-1185">Reference proteome</keyword>
<dbReference type="Pfam" id="PF01753">
    <property type="entry name" value="zf-MYND"/>
    <property type="match status" value="1"/>
</dbReference>
<feature type="compositionally biased region" description="Basic and acidic residues" evidence="5">
    <location>
        <begin position="576"/>
        <end position="593"/>
    </location>
</feature>
<dbReference type="Proteomes" id="UP001465976">
    <property type="component" value="Unassembled WGS sequence"/>
</dbReference>
<proteinExistence type="predicted"/>
<feature type="domain" description="MYND-type" evidence="6">
    <location>
        <begin position="405"/>
        <end position="457"/>
    </location>
</feature>
<evidence type="ECO:0000256" key="2">
    <source>
        <dbReference type="ARBA" id="ARBA00022771"/>
    </source>
</evidence>
<protein>
    <recommendedName>
        <fullName evidence="6">MYND-type domain-containing protein</fullName>
    </recommendedName>
</protein>
<name>A0ABR3FB11_9AGAR</name>
<feature type="compositionally biased region" description="Polar residues" evidence="5">
    <location>
        <begin position="618"/>
        <end position="630"/>
    </location>
</feature>
<keyword evidence="1" id="KW-0479">Metal-binding</keyword>
<reference evidence="7 8" key="1">
    <citation type="submission" date="2024-02" db="EMBL/GenBank/DDBJ databases">
        <title>A draft genome for the cacao thread blight pathogen Marasmius crinis-equi.</title>
        <authorList>
            <person name="Cohen S.P."/>
            <person name="Baruah I.K."/>
            <person name="Amoako-Attah I."/>
            <person name="Bukari Y."/>
            <person name="Meinhardt L.W."/>
            <person name="Bailey B.A."/>
        </authorList>
    </citation>
    <scope>NUCLEOTIDE SEQUENCE [LARGE SCALE GENOMIC DNA]</scope>
    <source>
        <strain evidence="7 8">GH-76</strain>
    </source>
</reference>
<evidence type="ECO:0000313" key="8">
    <source>
        <dbReference type="Proteomes" id="UP001465976"/>
    </source>
</evidence>
<evidence type="ECO:0000256" key="5">
    <source>
        <dbReference type="SAM" id="MobiDB-lite"/>
    </source>
</evidence>
<evidence type="ECO:0000256" key="1">
    <source>
        <dbReference type="ARBA" id="ARBA00022723"/>
    </source>
</evidence>
<comment type="caution">
    <text evidence="7">The sequence shown here is derived from an EMBL/GenBank/DDBJ whole genome shotgun (WGS) entry which is preliminary data.</text>
</comment>
<dbReference type="EMBL" id="JBAHYK010000623">
    <property type="protein sequence ID" value="KAL0572494.1"/>
    <property type="molecule type" value="Genomic_DNA"/>
</dbReference>
<gene>
    <name evidence="7" type="ORF">V5O48_009459</name>
</gene>
<sequence>MAAFATLAKDFRPKPPGSVDPDRLDQREAKALGSLNMLCDALQKRWVGSSTYHFVEDNWSKIWPWIVSLCRGVVDRPLPLTVMGVEAASQIISIAPVFFTYPLTQPDSSDFYALLKPLLDSTPRVFALATEMWLHGSTIEHRSREYLTNAVGLLLEAHAKMTMMSLSLPPGEATSAFFKVVLDTGRWDVPAVCIRGIISDLTQPPINCYTLRSNLIILSLLARGTSLSPKYIPKLLQKDAVRWAAVVVAKLSSPKNYHTGQGYEFNDVAVSIREAIQFLYLCLQYDAYYAISALDNGILVSIFKLREIITADSHRRHSATSSLAASICLLLNQLTIVLVHQSVLVRALRNFKKIDRLAPDFASASKPFLDDFGSLNDLWAQVRAEASRRNTIRNSDEPYSGRYGFQICGFHQCPLADDQLDASYPFLRCLGCYAEVYCSEECRELAWKFTGPHSVVCKDRRRFLQGGEGREPGNLEYALLRKHLAFDVLANAEAIGQLKDRYYVEHGVQQSEARLITWMDYSKHPIAMEVVTVAQGEKKLYAWARQEIQALDEQVAAIAQVPWRFAGSQPLLVIHRDEGSNGRSREKAKRMSDGPRQSVPLSKTENSTDLVECGPSADGTSVESAKTSTT</sequence>
<evidence type="ECO:0000259" key="6">
    <source>
        <dbReference type="PROSITE" id="PS50865"/>
    </source>
</evidence>
<keyword evidence="3" id="KW-0862">Zinc</keyword>
<feature type="region of interest" description="Disordered" evidence="5">
    <location>
        <begin position="576"/>
        <end position="630"/>
    </location>
</feature>
<accession>A0ABR3FB11</accession>
<dbReference type="Gene3D" id="6.10.140.2220">
    <property type="match status" value="1"/>
</dbReference>
<evidence type="ECO:0000256" key="4">
    <source>
        <dbReference type="PROSITE-ProRule" id="PRU00134"/>
    </source>
</evidence>
<feature type="region of interest" description="Disordered" evidence="5">
    <location>
        <begin position="1"/>
        <end position="23"/>
    </location>
</feature>
<organism evidence="7 8">
    <name type="scientific">Marasmius crinis-equi</name>
    <dbReference type="NCBI Taxonomy" id="585013"/>
    <lineage>
        <taxon>Eukaryota</taxon>
        <taxon>Fungi</taxon>
        <taxon>Dikarya</taxon>
        <taxon>Basidiomycota</taxon>
        <taxon>Agaricomycotina</taxon>
        <taxon>Agaricomycetes</taxon>
        <taxon>Agaricomycetidae</taxon>
        <taxon>Agaricales</taxon>
        <taxon>Marasmiineae</taxon>
        <taxon>Marasmiaceae</taxon>
        <taxon>Marasmius</taxon>
    </lineage>
</organism>
<dbReference type="InterPro" id="IPR002893">
    <property type="entry name" value="Znf_MYND"/>
</dbReference>
<keyword evidence="2 4" id="KW-0863">Zinc-finger</keyword>
<feature type="compositionally biased region" description="Polar residues" evidence="5">
    <location>
        <begin position="599"/>
        <end position="609"/>
    </location>
</feature>